<evidence type="ECO:0000313" key="2">
    <source>
        <dbReference type="Proteomes" id="UP000240880"/>
    </source>
</evidence>
<evidence type="ECO:0000313" key="1">
    <source>
        <dbReference type="EMBL" id="PSN83976.1"/>
    </source>
</evidence>
<comment type="caution">
    <text evidence="1">The sequence shown here is derived from an EMBL/GenBank/DDBJ whole genome shotgun (WGS) entry which is preliminary data.</text>
</comment>
<dbReference type="SUPFAM" id="SSF54909">
    <property type="entry name" value="Dimeric alpha+beta barrel"/>
    <property type="match status" value="1"/>
</dbReference>
<sequence>MVDAVKVYVKSERIPIGVTEVHEKTPAGMGVPATVDTVKKVVQYDYVVPDDQKSALVMIKDICEERGYKVEIIDVTKEGLLKRLSEVGISDADSFPVVVTPYGRKVYGKNLNHAVLQEVLPADLNGKEIRAFVYLRIKKDNERKLLDKLLFIPEVREVHLIPGEWDALVVLGLPPNQGSYERQALDFVMQNIRSIEWIEATSTIVPVYSYTKFTVLTEARRNTFASIERI</sequence>
<dbReference type="Gene3D" id="3.30.70.920">
    <property type="match status" value="1"/>
</dbReference>
<dbReference type="Proteomes" id="UP000240880">
    <property type="component" value="Unassembled WGS sequence"/>
</dbReference>
<accession>A0A2R6AC88</accession>
<gene>
    <name evidence="1" type="ORF">B9Q01_02695</name>
</gene>
<name>A0A2R6AC88_9ARCH</name>
<organism evidence="1 2">
    <name type="scientific">Candidatus Marsarchaeota G1 archaeon OSP_D</name>
    <dbReference type="NCBI Taxonomy" id="1978155"/>
    <lineage>
        <taxon>Archaea</taxon>
        <taxon>Candidatus Marsarchaeota</taxon>
        <taxon>Candidatus Marsarchaeota group 1</taxon>
    </lineage>
</organism>
<reference evidence="1 2" key="1">
    <citation type="submission" date="2017-04" db="EMBL/GenBank/DDBJ databases">
        <title>Novel microbial lineages endemic to geothermal iron-oxide mats fill important gaps in the evolutionary history of Archaea.</title>
        <authorList>
            <person name="Jay Z.J."/>
            <person name="Beam J.P."/>
            <person name="Dlakic M."/>
            <person name="Rusch D.B."/>
            <person name="Kozubal M.A."/>
            <person name="Inskeep W.P."/>
        </authorList>
    </citation>
    <scope>NUCLEOTIDE SEQUENCE [LARGE SCALE GENOMIC DNA]</scope>
    <source>
        <strain evidence="1">OSP_D</strain>
    </source>
</reference>
<evidence type="ECO:0008006" key="3">
    <source>
        <dbReference type="Google" id="ProtNLM"/>
    </source>
</evidence>
<dbReference type="InterPro" id="IPR011008">
    <property type="entry name" value="Dimeric_a/b-barrel"/>
</dbReference>
<dbReference type="EMBL" id="NEXC01000010">
    <property type="protein sequence ID" value="PSN83976.1"/>
    <property type="molecule type" value="Genomic_DNA"/>
</dbReference>
<dbReference type="AlphaFoldDB" id="A0A2R6AC88"/>
<protein>
    <recommendedName>
        <fullName evidence="3">Transcription regulator AsnC/Lrp ligand binding domain-containing protein</fullName>
    </recommendedName>
</protein>
<proteinExistence type="predicted"/>